<feature type="region of interest" description="Disordered" evidence="1">
    <location>
        <begin position="90"/>
        <end position="130"/>
    </location>
</feature>
<proteinExistence type="predicted"/>
<protein>
    <submittedName>
        <fullName evidence="4">Uncharacterized protein LOC116957309</fullName>
    </submittedName>
</protein>
<evidence type="ECO:0000313" key="4">
    <source>
        <dbReference type="RefSeq" id="XP_032835274.1"/>
    </source>
</evidence>
<feature type="signal peptide" evidence="2">
    <location>
        <begin position="1"/>
        <end position="25"/>
    </location>
</feature>
<accession>A0AAJ7UGC6</accession>
<dbReference type="SUPFAM" id="SSF57302">
    <property type="entry name" value="Snake toxin-like"/>
    <property type="match status" value="1"/>
</dbReference>
<dbReference type="InterPro" id="IPR045860">
    <property type="entry name" value="Snake_toxin-like_sf"/>
</dbReference>
<organism evidence="3 4">
    <name type="scientific">Petromyzon marinus</name>
    <name type="common">Sea lamprey</name>
    <dbReference type="NCBI Taxonomy" id="7757"/>
    <lineage>
        <taxon>Eukaryota</taxon>
        <taxon>Metazoa</taxon>
        <taxon>Chordata</taxon>
        <taxon>Craniata</taxon>
        <taxon>Vertebrata</taxon>
        <taxon>Cyclostomata</taxon>
        <taxon>Hyperoartia</taxon>
        <taxon>Petromyzontiformes</taxon>
        <taxon>Petromyzontidae</taxon>
        <taxon>Petromyzon</taxon>
    </lineage>
</organism>
<gene>
    <name evidence="4" type="primary">LOC116957309</name>
</gene>
<reference evidence="4" key="1">
    <citation type="submission" date="2025-08" db="UniProtKB">
        <authorList>
            <consortium name="RefSeq"/>
        </authorList>
    </citation>
    <scope>IDENTIFICATION</scope>
    <source>
        <tissue evidence="4">Sperm</tissue>
    </source>
</reference>
<keyword evidence="2" id="KW-0732">Signal</keyword>
<feature type="chain" id="PRO_5042506401" evidence="2">
    <location>
        <begin position="26"/>
        <end position="238"/>
    </location>
</feature>
<feature type="region of interest" description="Disordered" evidence="1">
    <location>
        <begin position="22"/>
        <end position="45"/>
    </location>
</feature>
<evidence type="ECO:0000313" key="3">
    <source>
        <dbReference type="Proteomes" id="UP001318040"/>
    </source>
</evidence>
<dbReference type="Proteomes" id="UP001318040">
    <property type="component" value="Chromosome 72"/>
</dbReference>
<sequence length="238" mass="25658">MTCHLPGLLLVALLFVSGVPRSTWSETSDPASRRNSKQKLRERSLKRIPVKAPEDHVAVGPALGILTLDAENPPVDGLVKVLAAAAQRLRRCHRQREKPPRWWGRSPARSTPSKKVASSPGGPPRRAERGRATYIRAGAAPSTTAWQRATFSDTLARHSLKCYECTGATANKVCNGDGPTACAATTLDTCGTMLLYPGHLLHRHQGTTNGATLLTTCCQSDGCNVNAAPPRPRWTQLT</sequence>
<name>A0AAJ7UGC6_PETMA</name>
<dbReference type="RefSeq" id="XP_032835274.1">
    <property type="nucleotide sequence ID" value="XM_032979383.1"/>
</dbReference>
<keyword evidence="3" id="KW-1185">Reference proteome</keyword>
<evidence type="ECO:0000256" key="2">
    <source>
        <dbReference type="SAM" id="SignalP"/>
    </source>
</evidence>
<evidence type="ECO:0000256" key="1">
    <source>
        <dbReference type="SAM" id="MobiDB-lite"/>
    </source>
</evidence>
<dbReference type="AlphaFoldDB" id="A0AAJ7UGC6"/>
<dbReference type="KEGG" id="pmrn:116957309"/>